<feature type="transmembrane region" description="Helical" evidence="2">
    <location>
        <begin position="99"/>
        <end position="124"/>
    </location>
</feature>
<comment type="similarity">
    <text evidence="1">Belongs to the YggT family.</text>
</comment>
<dbReference type="InterPro" id="IPR003425">
    <property type="entry name" value="CCB3/YggT"/>
</dbReference>
<dbReference type="Pfam" id="PF02325">
    <property type="entry name" value="CCB3_YggT"/>
    <property type="match status" value="2"/>
</dbReference>
<dbReference type="Proteomes" id="UP000000383">
    <property type="component" value="Chromosome"/>
</dbReference>
<dbReference type="STRING" id="666681.M301_0643"/>
<organism evidence="3 4">
    <name type="scientific">Methylotenera versatilis (strain 301)</name>
    <dbReference type="NCBI Taxonomy" id="666681"/>
    <lineage>
        <taxon>Bacteria</taxon>
        <taxon>Pseudomonadati</taxon>
        <taxon>Pseudomonadota</taxon>
        <taxon>Betaproteobacteria</taxon>
        <taxon>Nitrosomonadales</taxon>
        <taxon>Methylophilaceae</taxon>
        <taxon>Methylotenera</taxon>
    </lineage>
</organism>
<dbReference type="RefSeq" id="WP_013147343.1">
    <property type="nucleotide sequence ID" value="NC_014207.1"/>
</dbReference>
<reference evidence="4" key="1">
    <citation type="submission" date="2010-05" db="EMBL/GenBank/DDBJ databases">
        <title>Complete sequence of Methylotenera sp. 301.</title>
        <authorList>
            <person name="Lucas S."/>
            <person name="Copeland A."/>
            <person name="Lapidus A."/>
            <person name="Cheng J.-F."/>
            <person name="Bruce D."/>
            <person name="Goodwin L."/>
            <person name="Pitluck S."/>
            <person name="Clum A."/>
            <person name="Land M."/>
            <person name="Hauser L."/>
            <person name="Kyrpides N."/>
            <person name="Ivanova N."/>
            <person name="Chistoservova L."/>
            <person name="Kalyuzhnaya M."/>
            <person name="Woyke T."/>
        </authorList>
    </citation>
    <scope>NUCLEOTIDE SEQUENCE [LARGE SCALE GENOMIC DNA]</scope>
    <source>
        <strain evidence="4">301</strain>
    </source>
</reference>
<evidence type="ECO:0000313" key="3">
    <source>
        <dbReference type="EMBL" id="ADI29027.1"/>
    </source>
</evidence>
<dbReference type="HOGENOM" id="CLU_089905_0_1_4"/>
<dbReference type="EMBL" id="CP002056">
    <property type="protein sequence ID" value="ADI29027.1"/>
    <property type="molecule type" value="Genomic_DNA"/>
</dbReference>
<keyword evidence="2" id="KW-1133">Transmembrane helix</keyword>
<sequence>MILLSNALLFLIKTILDLMTLVFLLRFYFQLLKVPFQNQAAQMVVSLTNFAVKPVRKVIPSLGKLDVSTLLLGYFCQLLLTVCTLWLSDYPLFIVGSGIWLKIFAIALLGTISISIAIFLYAVLIQAVLSWVNPYTPIAPVLNKLTNPILSFFRKFIPAAGNIDLTPLVFIITAQLLLLTILVPLENNLFKSIIS</sequence>
<evidence type="ECO:0000256" key="1">
    <source>
        <dbReference type="ARBA" id="ARBA00010894"/>
    </source>
</evidence>
<dbReference type="KEGG" id="meh:M301_0643"/>
<keyword evidence="2" id="KW-0812">Transmembrane</keyword>
<feature type="transmembrane region" description="Helical" evidence="2">
    <location>
        <begin position="67"/>
        <end position="87"/>
    </location>
</feature>
<feature type="transmembrane region" description="Helical" evidence="2">
    <location>
        <begin position="7"/>
        <end position="29"/>
    </location>
</feature>
<name>D7DNL0_METV0</name>
<dbReference type="GO" id="GO:0016020">
    <property type="term" value="C:membrane"/>
    <property type="evidence" value="ECO:0007669"/>
    <property type="project" value="InterPro"/>
</dbReference>
<gene>
    <name evidence="3" type="ordered locus">M301_0643</name>
</gene>
<proteinExistence type="inferred from homology"/>
<evidence type="ECO:0008006" key="5">
    <source>
        <dbReference type="Google" id="ProtNLM"/>
    </source>
</evidence>
<evidence type="ECO:0000313" key="4">
    <source>
        <dbReference type="Proteomes" id="UP000000383"/>
    </source>
</evidence>
<feature type="transmembrane region" description="Helical" evidence="2">
    <location>
        <begin position="165"/>
        <end position="185"/>
    </location>
</feature>
<dbReference type="AlphaFoldDB" id="D7DNL0"/>
<keyword evidence="2" id="KW-0472">Membrane</keyword>
<accession>D7DNL0</accession>
<dbReference type="eggNOG" id="COG0762">
    <property type="taxonomic scope" value="Bacteria"/>
</dbReference>
<reference evidence="3 4" key="2">
    <citation type="journal article" date="2011" name="J. Bacteriol.">
        <title>Genomes of three methylotrophs from a single niche uncover genetic and metabolic divergence of Methylophilaceae.</title>
        <authorList>
            <person name="Lapidus A."/>
            <person name="Clum A."/>
            <person name="Labutti K."/>
            <person name="Kaluzhnaya M.G."/>
            <person name="Lim S."/>
            <person name="Beck D.A."/>
            <person name="Glavina Del Rio T."/>
            <person name="Nolan M."/>
            <person name="Mavromatis K."/>
            <person name="Huntemann M."/>
            <person name="Lucas S."/>
            <person name="Lidstrom M.E."/>
            <person name="Ivanova N."/>
            <person name="Chistoserdova L."/>
        </authorList>
    </citation>
    <scope>NUCLEOTIDE SEQUENCE [LARGE SCALE GENOMIC DNA]</scope>
    <source>
        <strain evidence="3 4">301</strain>
    </source>
</reference>
<evidence type="ECO:0000256" key="2">
    <source>
        <dbReference type="SAM" id="Phobius"/>
    </source>
</evidence>
<protein>
    <recommendedName>
        <fullName evidence="5">Osmotic-shock protein</fullName>
    </recommendedName>
</protein>
<dbReference type="PANTHER" id="PTHR33219">
    <property type="entry name" value="YLMG HOMOLOG PROTEIN 2, CHLOROPLASTIC"/>
    <property type="match status" value="1"/>
</dbReference>
<keyword evidence="4" id="KW-1185">Reference proteome</keyword>
<dbReference type="PANTHER" id="PTHR33219:SF14">
    <property type="entry name" value="PROTEIN COFACTOR ASSEMBLY OF COMPLEX C SUBUNIT B CCB3, CHLOROPLASTIC-RELATED"/>
    <property type="match status" value="1"/>
</dbReference>